<dbReference type="EMBL" id="KI913980">
    <property type="protein sequence ID" value="ETV95621.1"/>
    <property type="molecule type" value="Genomic_DNA"/>
</dbReference>
<organism evidence="2">
    <name type="scientific">Aphanomyces invadans</name>
    <dbReference type="NCBI Taxonomy" id="157072"/>
    <lineage>
        <taxon>Eukaryota</taxon>
        <taxon>Sar</taxon>
        <taxon>Stramenopiles</taxon>
        <taxon>Oomycota</taxon>
        <taxon>Saprolegniomycetes</taxon>
        <taxon>Saprolegniales</taxon>
        <taxon>Verrucalvaceae</taxon>
        <taxon>Aphanomyces</taxon>
    </lineage>
</organism>
<accession>A0A024TPR2</accession>
<dbReference type="eggNOG" id="ENOG502S4DN">
    <property type="taxonomic scope" value="Eukaryota"/>
</dbReference>
<gene>
    <name evidence="2" type="ORF">H310_11049</name>
</gene>
<feature type="region of interest" description="Disordered" evidence="1">
    <location>
        <begin position="141"/>
        <end position="180"/>
    </location>
</feature>
<dbReference type="VEuPathDB" id="FungiDB:H310_11049"/>
<dbReference type="CDD" id="cd24164">
    <property type="entry name" value="RWDD3_C"/>
    <property type="match status" value="1"/>
</dbReference>
<evidence type="ECO:0000256" key="1">
    <source>
        <dbReference type="SAM" id="MobiDB-lite"/>
    </source>
</evidence>
<reference evidence="2" key="1">
    <citation type="submission" date="2013-12" db="EMBL/GenBank/DDBJ databases">
        <title>The Genome Sequence of Aphanomyces invadans NJM9701.</title>
        <authorList>
            <consortium name="The Broad Institute Genomics Platform"/>
            <person name="Russ C."/>
            <person name="Tyler B."/>
            <person name="van West P."/>
            <person name="Dieguez-Uribeondo J."/>
            <person name="Young S.K."/>
            <person name="Zeng Q."/>
            <person name="Gargeya S."/>
            <person name="Fitzgerald M."/>
            <person name="Abouelleil A."/>
            <person name="Alvarado L."/>
            <person name="Chapman S.B."/>
            <person name="Gainer-Dewar J."/>
            <person name="Goldberg J."/>
            <person name="Griggs A."/>
            <person name="Gujja S."/>
            <person name="Hansen M."/>
            <person name="Howarth C."/>
            <person name="Imamovic A."/>
            <person name="Ireland A."/>
            <person name="Larimer J."/>
            <person name="McCowan C."/>
            <person name="Murphy C."/>
            <person name="Pearson M."/>
            <person name="Poon T.W."/>
            <person name="Priest M."/>
            <person name="Roberts A."/>
            <person name="Saif S."/>
            <person name="Shea T."/>
            <person name="Sykes S."/>
            <person name="Wortman J."/>
            <person name="Nusbaum C."/>
            <person name="Birren B."/>
        </authorList>
    </citation>
    <scope>NUCLEOTIDE SEQUENCE [LARGE SCALE GENOMIC DNA]</scope>
    <source>
        <strain evidence="2">NJM9701</strain>
    </source>
</reference>
<feature type="compositionally biased region" description="Basic and acidic residues" evidence="1">
    <location>
        <begin position="156"/>
        <end position="180"/>
    </location>
</feature>
<proteinExistence type="predicted"/>
<dbReference type="OrthoDB" id="167315at2759"/>
<dbReference type="GeneID" id="20088099"/>
<protein>
    <submittedName>
        <fullName evidence="2">Uncharacterized protein</fullName>
    </submittedName>
</protein>
<evidence type="ECO:0000313" key="2">
    <source>
        <dbReference type="EMBL" id="ETV95621.1"/>
    </source>
</evidence>
<name>A0A024TPR2_9STRA</name>
<dbReference type="AlphaFoldDB" id="A0A024TPR2"/>
<dbReference type="RefSeq" id="XP_008875814.1">
    <property type="nucleotide sequence ID" value="XM_008877592.1"/>
</dbReference>
<sequence>MDVVALRLDHLKARGTYVATLKTWFQEAHLNGRLVSRGDLHLLIAEGPSEGIDTLMARFETEPIDTNARDERCIDKFYDVIGRESRVTALIKPGFTDMQLLNDTMLEKLVLDEWGVPKEWLSSARATPRSKRFLAWKEQAKNARKQERRRTAQVRDVGKQKQREAKRQKLEKAEGKSNVE</sequence>